<keyword evidence="1" id="KW-0812">Transmembrane</keyword>
<evidence type="ECO:0000313" key="4">
    <source>
        <dbReference type="Proteomes" id="UP001299068"/>
    </source>
</evidence>
<dbReference type="InterPro" id="IPR006976">
    <property type="entry name" value="VanZ-like"/>
</dbReference>
<dbReference type="EMBL" id="JAIKTU010000001">
    <property type="protein sequence ID" value="MBY0754083.1"/>
    <property type="molecule type" value="Genomic_DNA"/>
</dbReference>
<keyword evidence="4" id="KW-1185">Reference proteome</keyword>
<keyword evidence="1" id="KW-1133">Transmembrane helix</keyword>
<organism evidence="3 4">
    <name type="scientific">Clostridium sardiniense</name>
    <name type="common">Clostridium absonum</name>
    <dbReference type="NCBI Taxonomy" id="29369"/>
    <lineage>
        <taxon>Bacteria</taxon>
        <taxon>Bacillati</taxon>
        <taxon>Bacillota</taxon>
        <taxon>Clostridia</taxon>
        <taxon>Eubacteriales</taxon>
        <taxon>Clostridiaceae</taxon>
        <taxon>Clostridium</taxon>
    </lineage>
</organism>
<evidence type="ECO:0000259" key="2">
    <source>
        <dbReference type="Pfam" id="PF04892"/>
    </source>
</evidence>
<proteinExistence type="predicted"/>
<sequence length="171" mass="19478">MKKKIINSLFMLSFVFYILFLLWNILFKYVSPMELFSSGRYFSRSINLIPFNDIINGYYNSLDIWGNVILFIPLGIYINIFLKNSKISKNIVKIAGISLLFEVFQYVFAIGASDITDVITNTCGGIIGIGLYLVIKKILKDDKRVKTFVSICSTLVMIPVAVIILALFIYN</sequence>
<dbReference type="RefSeq" id="WP_221858475.1">
    <property type="nucleotide sequence ID" value="NZ_JAIKTU010000001.1"/>
</dbReference>
<dbReference type="Proteomes" id="UP001299068">
    <property type="component" value="Unassembled WGS sequence"/>
</dbReference>
<name>A0ABS7KU14_CLOSR</name>
<feature type="domain" description="VanZ-like" evidence="2">
    <location>
        <begin position="14"/>
        <end position="135"/>
    </location>
</feature>
<evidence type="ECO:0000313" key="3">
    <source>
        <dbReference type="EMBL" id="MBY0754083.1"/>
    </source>
</evidence>
<feature type="transmembrane region" description="Helical" evidence="1">
    <location>
        <begin position="118"/>
        <end position="135"/>
    </location>
</feature>
<gene>
    <name evidence="3" type="ORF">K5V21_01310</name>
</gene>
<dbReference type="PANTHER" id="PTHR36834:SF2">
    <property type="entry name" value="MEMBRANE PROTEIN"/>
    <property type="match status" value="1"/>
</dbReference>
<evidence type="ECO:0000256" key="1">
    <source>
        <dbReference type="SAM" id="Phobius"/>
    </source>
</evidence>
<reference evidence="3 4" key="1">
    <citation type="journal article" date="2021" name="Cell Host Microbe">
        <title>in vivo commensal control of Clostridioides difficile virulence.</title>
        <authorList>
            <person name="Girinathan B.P."/>
            <person name="Dibenedetto N."/>
            <person name="Worley J.N."/>
            <person name="Peltier J."/>
            <person name="Arrieta-Ortiz M.L."/>
            <person name="Rupa Christinal Immanuel S."/>
            <person name="Lavin R."/>
            <person name="Delaney M.L."/>
            <person name="Cummins C."/>
            <person name="Hoffmann M."/>
            <person name="Luo Y."/>
            <person name="Gonzalez-Escalona N."/>
            <person name="Allard M."/>
            <person name="Onderdonk A.B."/>
            <person name="Gerber G.K."/>
            <person name="Sonenshein A.L."/>
            <person name="Baliga N."/>
            <person name="Dupuy B."/>
            <person name="Bry L."/>
        </authorList>
    </citation>
    <scope>NUCLEOTIDE SEQUENCE [LARGE SCALE GENOMIC DNA]</scope>
    <source>
        <strain evidence="3 4">DSM 599</strain>
    </source>
</reference>
<feature type="transmembrane region" description="Helical" evidence="1">
    <location>
        <begin position="64"/>
        <end position="82"/>
    </location>
</feature>
<dbReference type="InterPro" id="IPR053150">
    <property type="entry name" value="Teicoplanin_resist-assoc"/>
</dbReference>
<keyword evidence="1" id="KW-0472">Membrane</keyword>
<feature type="transmembrane region" description="Helical" evidence="1">
    <location>
        <begin position="94"/>
        <end position="112"/>
    </location>
</feature>
<dbReference type="PANTHER" id="PTHR36834">
    <property type="entry name" value="MEMBRANE PROTEIN-RELATED"/>
    <property type="match status" value="1"/>
</dbReference>
<accession>A0ABS7KU14</accession>
<feature type="transmembrane region" description="Helical" evidence="1">
    <location>
        <begin position="147"/>
        <end position="170"/>
    </location>
</feature>
<protein>
    <submittedName>
        <fullName evidence="3">VanZ family protein</fullName>
    </submittedName>
</protein>
<comment type="caution">
    <text evidence="3">The sequence shown here is derived from an EMBL/GenBank/DDBJ whole genome shotgun (WGS) entry which is preliminary data.</text>
</comment>
<feature type="transmembrane region" description="Helical" evidence="1">
    <location>
        <begin position="9"/>
        <end position="27"/>
    </location>
</feature>
<dbReference type="Pfam" id="PF04892">
    <property type="entry name" value="VanZ"/>
    <property type="match status" value="1"/>
</dbReference>